<dbReference type="Proteomes" id="UP000717364">
    <property type="component" value="Unassembled WGS sequence"/>
</dbReference>
<keyword evidence="2" id="KW-1185">Reference proteome</keyword>
<accession>A0A947DDQ0</accession>
<dbReference type="AlphaFoldDB" id="A0A947DDQ0"/>
<organism evidence="1 2">
    <name type="scientific">Leptothoe spongobia TAU-MAC 1115</name>
    <dbReference type="NCBI Taxonomy" id="1967444"/>
    <lineage>
        <taxon>Bacteria</taxon>
        <taxon>Bacillati</taxon>
        <taxon>Cyanobacteriota</taxon>
        <taxon>Cyanophyceae</taxon>
        <taxon>Nodosilineales</taxon>
        <taxon>Cymatolegaceae</taxon>
        <taxon>Leptothoe</taxon>
        <taxon>Leptothoe spongobia</taxon>
    </lineage>
</organism>
<evidence type="ECO:0000313" key="1">
    <source>
        <dbReference type="EMBL" id="MBT9315172.1"/>
    </source>
</evidence>
<reference evidence="1" key="1">
    <citation type="submission" date="2020-11" db="EMBL/GenBank/DDBJ databases">
        <authorList>
            <person name="Konstantinou D."/>
            <person name="Gkelis S."/>
            <person name="Popin R."/>
            <person name="Fewer D."/>
            <person name="Sivonen K."/>
        </authorList>
    </citation>
    <scope>NUCLEOTIDE SEQUENCE</scope>
    <source>
        <strain evidence="1">TAU-MAC 1115</strain>
    </source>
</reference>
<sequence length="139" mass="16483">MANITKNSQQIADDKYQALSNVHFFSQYMLQNQVRDEVFMASLTTFRSELQRIKKVAKLRHANLNWYLAELNELKHQFDTYVRTLRQKGLLQFTLPMELALFATRTQWFIHYQGPQIRRGWQQAAPGFQQTYDHEPGDS</sequence>
<gene>
    <name evidence="1" type="ORF">IXB50_07020</name>
</gene>
<evidence type="ECO:0000313" key="2">
    <source>
        <dbReference type="Proteomes" id="UP000717364"/>
    </source>
</evidence>
<protein>
    <submittedName>
        <fullName evidence="1">Uncharacterized protein</fullName>
    </submittedName>
</protein>
<reference evidence="1" key="2">
    <citation type="journal article" date="2021" name="Mar. Drugs">
        <title>Genome Reduction and Secondary Metabolism of the Marine Sponge-Associated Cyanobacterium Leptothoe.</title>
        <authorList>
            <person name="Konstantinou D."/>
            <person name="Popin R.V."/>
            <person name="Fewer D.P."/>
            <person name="Sivonen K."/>
            <person name="Gkelis S."/>
        </authorList>
    </citation>
    <scope>NUCLEOTIDE SEQUENCE</scope>
    <source>
        <strain evidence="1">TAU-MAC 1115</strain>
    </source>
</reference>
<name>A0A947DDQ0_9CYAN</name>
<dbReference type="EMBL" id="JADOES010000009">
    <property type="protein sequence ID" value="MBT9315172.1"/>
    <property type="molecule type" value="Genomic_DNA"/>
</dbReference>
<dbReference type="RefSeq" id="WP_215608236.1">
    <property type="nucleotide sequence ID" value="NZ_JADOES010000009.1"/>
</dbReference>
<comment type="caution">
    <text evidence="1">The sequence shown here is derived from an EMBL/GenBank/DDBJ whole genome shotgun (WGS) entry which is preliminary data.</text>
</comment>
<proteinExistence type="predicted"/>